<dbReference type="GO" id="GO:0005737">
    <property type="term" value="C:cytoplasm"/>
    <property type="evidence" value="ECO:0007669"/>
    <property type="project" value="TreeGrafter"/>
</dbReference>
<comment type="similarity">
    <text evidence="1 4">Belongs to the ketopantoate reductase family.</text>
</comment>
<evidence type="ECO:0000256" key="4">
    <source>
        <dbReference type="RuleBase" id="RU362068"/>
    </source>
</evidence>
<dbReference type="InterPro" id="IPR013328">
    <property type="entry name" value="6PGD_dom2"/>
</dbReference>
<evidence type="ECO:0000256" key="1">
    <source>
        <dbReference type="ARBA" id="ARBA00007870"/>
    </source>
</evidence>
<name>A0AAE3LNA1_9BACI</name>
<evidence type="ECO:0000256" key="3">
    <source>
        <dbReference type="ARBA" id="ARBA00023002"/>
    </source>
</evidence>
<dbReference type="InterPro" id="IPR036291">
    <property type="entry name" value="NAD(P)-bd_dom_sf"/>
</dbReference>
<comment type="function">
    <text evidence="4">Catalyzes the NADPH-dependent reduction of ketopantoate into pantoic acid.</text>
</comment>
<comment type="caution">
    <text evidence="7">The sequence shown here is derived from an EMBL/GenBank/DDBJ whole genome shotgun (WGS) entry which is preliminary data.</text>
</comment>
<evidence type="ECO:0000313" key="8">
    <source>
        <dbReference type="Proteomes" id="UP001209318"/>
    </source>
</evidence>
<dbReference type="PANTHER" id="PTHR21708:SF26">
    <property type="entry name" value="2-DEHYDROPANTOATE 2-REDUCTASE"/>
    <property type="match status" value="1"/>
</dbReference>
<dbReference type="Gene3D" id="1.10.1040.10">
    <property type="entry name" value="N-(1-d-carboxylethyl)-l-norvaline Dehydrogenase, domain 2"/>
    <property type="match status" value="1"/>
</dbReference>
<comment type="pathway">
    <text evidence="4">Cofactor biosynthesis; (R)-pantothenate biosynthesis; (R)-pantoate from 3-methyl-2-oxobutanoate: step 2/2.</text>
</comment>
<sequence>MHITVLGAGALGVYFGGRMQEVGHEVTFLVREKRAQQIDREGLQIHSVAGDYTIHDVRTVQTTDAIRKVDLVLLAVKGYHLEGAIPQLKELVEKGAKVLPVLNGVEHFQLLQEILGEENVIGGLSFIIATLDENGHVHHASDQHSIVLGPLHDSQLAFCEQFAESLQKANMEVSVNENILTAIWDKYMFITAFSGLTSAVNLPIGQIRQVPATFQLGVQLLKEMKALANHHGIPLADENIEQKIAIWNSLPEAGTSSMHQDKRKGLPLELDSLQGAALRLAEKIKLELPTIKVIYSILKPYEKGI</sequence>
<accession>A0AAE3LNA1</accession>
<dbReference type="InterPro" id="IPR013332">
    <property type="entry name" value="KPR_N"/>
</dbReference>
<dbReference type="GO" id="GO:0008677">
    <property type="term" value="F:2-dehydropantoate 2-reductase activity"/>
    <property type="evidence" value="ECO:0007669"/>
    <property type="project" value="UniProtKB-EC"/>
</dbReference>
<dbReference type="AlphaFoldDB" id="A0AAE3LNA1"/>
<dbReference type="Pfam" id="PF08546">
    <property type="entry name" value="ApbA_C"/>
    <property type="match status" value="1"/>
</dbReference>
<keyword evidence="8" id="KW-1185">Reference proteome</keyword>
<keyword evidence="2 4" id="KW-0521">NADP</keyword>
<dbReference type="Proteomes" id="UP001209318">
    <property type="component" value="Unassembled WGS sequence"/>
</dbReference>
<dbReference type="NCBIfam" id="TIGR00745">
    <property type="entry name" value="apbA_panE"/>
    <property type="match status" value="1"/>
</dbReference>
<evidence type="ECO:0000259" key="6">
    <source>
        <dbReference type="Pfam" id="PF08546"/>
    </source>
</evidence>
<dbReference type="InterPro" id="IPR003710">
    <property type="entry name" value="ApbA"/>
</dbReference>
<feature type="domain" description="Ketopantoate reductase C-terminal" evidence="6">
    <location>
        <begin position="178"/>
        <end position="302"/>
    </location>
</feature>
<comment type="catalytic activity">
    <reaction evidence="4">
        <text>(R)-pantoate + NADP(+) = 2-dehydropantoate + NADPH + H(+)</text>
        <dbReference type="Rhea" id="RHEA:16233"/>
        <dbReference type="ChEBI" id="CHEBI:11561"/>
        <dbReference type="ChEBI" id="CHEBI:15378"/>
        <dbReference type="ChEBI" id="CHEBI:15980"/>
        <dbReference type="ChEBI" id="CHEBI:57783"/>
        <dbReference type="ChEBI" id="CHEBI:58349"/>
        <dbReference type="EC" id="1.1.1.169"/>
    </reaction>
</comment>
<dbReference type="RefSeq" id="WP_263073752.1">
    <property type="nucleotide sequence ID" value="NZ_JAOUSF010000004.1"/>
</dbReference>
<protein>
    <recommendedName>
        <fullName evidence="4">2-dehydropantoate 2-reductase</fullName>
        <ecNumber evidence="4">1.1.1.169</ecNumber>
    </recommendedName>
    <alternativeName>
        <fullName evidence="4">Ketopantoate reductase</fullName>
    </alternativeName>
</protein>
<gene>
    <name evidence="7" type="ORF">OEV98_13070</name>
</gene>
<evidence type="ECO:0000313" key="7">
    <source>
        <dbReference type="EMBL" id="MCU9614470.1"/>
    </source>
</evidence>
<dbReference type="InterPro" id="IPR013752">
    <property type="entry name" value="KPA_reductase"/>
</dbReference>
<keyword evidence="3 4" id="KW-0560">Oxidoreductase</keyword>
<evidence type="ECO:0000259" key="5">
    <source>
        <dbReference type="Pfam" id="PF02558"/>
    </source>
</evidence>
<evidence type="ECO:0000256" key="2">
    <source>
        <dbReference type="ARBA" id="ARBA00022857"/>
    </source>
</evidence>
<dbReference type="EC" id="1.1.1.169" evidence="4"/>
<dbReference type="Gene3D" id="3.40.50.720">
    <property type="entry name" value="NAD(P)-binding Rossmann-like Domain"/>
    <property type="match status" value="1"/>
</dbReference>
<dbReference type="InterPro" id="IPR051402">
    <property type="entry name" value="KPR-Related"/>
</dbReference>
<dbReference type="EMBL" id="JAOUSF010000004">
    <property type="protein sequence ID" value="MCU9614470.1"/>
    <property type="molecule type" value="Genomic_DNA"/>
</dbReference>
<dbReference type="PANTHER" id="PTHR21708">
    <property type="entry name" value="PROBABLE 2-DEHYDROPANTOATE 2-REDUCTASE"/>
    <property type="match status" value="1"/>
</dbReference>
<dbReference type="GO" id="GO:0015940">
    <property type="term" value="P:pantothenate biosynthetic process"/>
    <property type="evidence" value="ECO:0007669"/>
    <property type="project" value="UniProtKB-KW"/>
</dbReference>
<keyword evidence="4" id="KW-0566">Pantothenate biosynthesis</keyword>
<dbReference type="InterPro" id="IPR008927">
    <property type="entry name" value="6-PGluconate_DH-like_C_sf"/>
</dbReference>
<reference evidence="7" key="1">
    <citation type="submission" date="2022-10" db="EMBL/GenBank/DDBJ databases">
        <title>Description of Fervidibacillus gen. nov. in the family Fervidibacillaceae fam. nov. with two species, Fervidibacillus albus sp. nov., and Fervidibacillus halotolerans sp. nov., isolated from tidal flat sediments.</title>
        <authorList>
            <person name="Kwon K.K."/>
            <person name="Yang S.-H."/>
        </authorList>
    </citation>
    <scope>NUCLEOTIDE SEQUENCE</scope>
    <source>
        <strain evidence="7">JCM 19140</strain>
    </source>
</reference>
<dbReference type="FunFam" id="1.10.1040.10:FF:000017">
    <property type="entry name" value="2-dehydropantoate 2-reductase"/>
    <property type="match status" value="1"/>
</dbReference>
<organism evidence="7 8">
    <name type="scientific">Perspicuibacillus lycopersici</name>
    <dbReference type="NCBI Taxonomy" id="1325689"/>
    <lineage>
        <taxon>Bacteria</taxon>
        <taxon>Bacillati</taxon>
        <taxon>Bacillota</taxon>
        <taxon>Bacilli</taxon>
        <taxon>Bacillales</taxon>
        <taxon>Bacillaceae</taxon>
        <taxon>Perspicuibacillus</taxon>
    </lineage>
</organism>
<feature type="domain" description="Ketopantoate reductase N-terminal" evidence="5">
    <location>
        <begin position="3"/>
        <end position="151"/>
    </location>
</feature>
<dbReference type="Pfam" id="PF02558">
    <property type="entry name" value="ApbA"/>
    <property type="match status" value="1"/>
</dbReference>
<proteinExistence type="inferred from homology"/>
<dbReference type="FunFam" id="3.40.50.720:FF:000307">
    <property type="entry name" value="2-dehydropantoate 2-reductase"/>
    <property type="match status" value="1"/>
</dbReference>
<dbReference type="SUPFAM" id="SSF51735">
    <property type="entry name" value="NAD(P)-binding Rossmann-fold domains"/>
    <property type="match status" value="1"/>
</dbReference>
<dbReference type="SUPFAM" id="SSF48179">
    <property type="entry name" value="6-phosphogluconate dehydrogenase C-terminal domain-like"/>
    <property type="match status" value="1"/>
</dbReference>